<dbReference type="AlphaFoldDB" id="A0A7I7XP08"/>
<accession>A0A7I7XP08</accession>
<dbReference type="InterPro" id="IPR011256">
    <property type="entry name" value="Reg_factor_effector_dom_sf"/>
</dbReference>
<dbReference type="Pfam" id="PF04832">
    <property type="entry name" value="SOUL"/>
    <property type="match status" value="1"/>
</dbReference>
<dbReference type="PANTHER" id="PTHR11220:SF58">
    <property type="entry name" value="SOUL HEME-BINDING FAMILY PROTEIN"/>
    <property type="match status" value="1"/>
</dbReference>
<name>A0A7I7XP08_9MYCO</name>
<sequence length="219" mass="23921">MPRLPGVAWPRGGNHPGMTALLEVPRQVAESALSVFGVRTGTEEPPYTATPLGDGVEIREYRERIAAETTVTAGEDAARSTGFRRLAGYIFGSNRGSAKIAMTAPVAQAPDPKGDWVIRFYMPSKWAMGELPTPNDDRVRLVTVPAETVAVLRFSGDRSAQAVAERTEQIRKVLRDKGFDATGEAVAWFYDPPWTLPFLRRNEVAIALTAAPRDSPRTV</sequence>
<dbReference type="EMBL" id="AP022610">
    <property type="protein sequence ID" value="BBZ30988.1"/>
    <property type="molecule type" value="Genomic_DNA"/>
</dbReference>
<dbReference type="PANTHER" id="PTHR11220">
    <property type="entry name" value="HEME-BINDING PROTEIN-RELATED"/>
    <property type="match status" value="1"/>
</dbReference>
<reference evidence="1 2" key="1">
    <citation type="journal article" date="2019" name="Emerg. Microbes Infect.">
        <title>Comprehensive subspecies identification of 175 nontuberculous mycobacteria species based on 7547 genomic profiles.</title>
        <authorList>
            <person name="Matsumoto Y."/>
            <person name="Kinjo T."/>
            <person name="Motooka D."/>
            <person name="Nabeya D."/>
            <person name="Jung N."/>
            <person name="Uechi K."/>
            <person name="Horii T."/>
            <person name="Iida T."/>
            <person name="Fujita J."/>
            <person name="Nakamura S."/>
        </authorList>
    </citation>
    <scope>NUCLEOTIDE SEQUENCE [LARGE SCALE GENOMIC DNA]</scope>
    <source>
        <strain evidence="1 2">JCM 13574</strain>
    </source>
</reference>
<evidence type="ECO:0000313" key="1">
    <source>
        <dbReference type="EMBL" id="BBZ30988.1"/>
    </source>
</evidence>
<protein>
    <submittedName>
        <fullName evidence="1">Heme-binding protein</fullName>
    </submittedName>
</protein>
<dbReference type="InterPro" id="IPR006917">
    <property type="entry name" value="SOUL_heme-bd"/>
</dbReference>
<keyword evidence="2" id="KW-1185">Reference proteome</keyword>
<dbReference type="Gene3D" id="3.20.80.10">
    <property type="entry name" value="Regulatory factor, effector binding domain"/>
    <property type="match status" value="1"/>
</dbReference>
<dbReference type="Proteomes" id="UP000466517">
    <property type="component" value="Chromosome"/>
</dbReference>
<dbReference type="SUPFAM" id="SSF55136">
    <property type="entry name" value="Probable bacterial effector-binding domain"/>
    <property type="match status" value="1"/>
</dbReference>
<proteinExistence type="predicted"/>
<evidence type="ECO:0000313" key="2">
    <source>
        <dbReference type="Proteomes" id="UP000466517"/>
    </source>
</evidence>
<dbReference type="KEGG" id="mmag:MMAD_52830"/>
<gene>
    <name evidence="1" type="ORF">MMAD_52830</name>
</gene>
<organism evidence="1 2">
    <name type="scientific">Mycolicibacterium madagascariense</name>
    <dbReference type="NCBI Taxonomy" id="212765"/>
    <lineage>
        <taxon>Bacteria</taxon>
        <taxon>Bacillati</taxon>
        <taxon>Actinomycetota</taxon>
        <taxon>Actinomycetes</taxon>
        <taxon>Mycobacteriales</taxon>
        <taxon>Mycobacteriaceae</taxon>
        <taxon>Mycolicibacterium</taxon>
    </lineage>
</organism>